<reference evidence="2 5" key="2">
    <citation type="journal article" date="2014" name="BMC Genomics">
        <title>An improved genome release (version Mt4.0) for the model legume Medicago truncatula.</title>
        <authorList>
            <person name="Tang H."/>
            <person name="Krishnakumar V."/>
            <person name="Bidwell S."/>
            <person name="Rosen B."/>
            <person name="Chan A."/>
            <person name="Zhou S."/>
            <person name="Gentzbittel L."/>
            <person name="Childs K.L."/>
            <person name="Yandell M."/>
            <person name="Gundlach H."/>
            <person name="Mayer K.F."/>
            <person name="Schwartz D.C."/>
            <person name="Town C.D."/>
        </authorList>
    </citation>
    <scope>GENOME REANNOTATION</scope>
    <source>
        <strain evidence="4 5">cv. Jemalong A17</strain>
    </source>
</reference>
<evidence type="ECO:0000256" key="1">
    <source>
        <dbReference type="SAM" id="MobiDB-lite"/>
    </source>
</evidence>
<evidence type="ECO:0000313" key="2">
    <source>
        <dbReference type="EMBL" id="AES81523.1"/>
    </source>
</evidence>
<feature type="compositionally biased region" description="Acidic residues" evidence="1">
    <location>
        <begin position="1"/>
        <end position="15"/>
    </location>
</feature>
<organism evidence="2 5">
    <name type="scientific">Medicago truncatula</name>
    <name type="common">Barrel medic</name>
    <name type="synonym">Medicago tribuloides</name>
    <dbReference type="NCBI Taxonomy" id="3880"/>
    <lineage>
        <taxon>Eukaryota</taxon>
        <taxon>Viridiplantae</taxon>
        <taxon>Streptophyta</taxon>
        <taxon>Embryophyta</taxon>
        <taxon>Tracheophyta</taxon>
        <taxon>Spermatophyta</taxon>
        <taxon>Magnoliopsida</taxon>
        <taxon>eudicotyledons</taxon>
        <taxon>Gunneridae</taxon>
        <taxon>Pentapetalae</taxon>
        <taxon>rosids</taxon>
        <taxon>fabids</taxon>
        <taxon>Fabales</taxon>
        <taxon>Fabaceae</taxon>
        <taxon>Papilionoideae</taxon>
        <taxon>50 kb inversion clade</taxon>
        <taxon>NPAAA clade</taxon>
        <taxon>Hologalegina</taxon>
        <taxon>IRL clade</taxon>
        <taxon>Trifolieae</taxon>
        <taxon>Medicago</taxon>
    </lineage>
</organism>
<sequence length="161" mass="18203">MESDSEFLSESDDESSTGSSIITNVAPIPCNHCHETFRTAQDLSWHQSTYTICNINRALLRLNNTYHIGPPSPPPSSHTMLFPMHGSGNYNRRFHPYVRPIPEVPIVSRIDRDYNNIDGSLERTMDLISLIDKPIDSAPIEELPVVWRDGSTNDINLDLKL</sequence>
<dbReference type="Proteomes" id="UP000265566">
    <property type="component" value="Chromosome 7"/>
</dbReference>
<proteinExistence type="predicted"/>
<dbReference type="HOGENOM" id="CLU_1646254_0_0_1"/>
<evidence type="ECO:0000313" key="5">
    <source>
        <dbReference type="Proteomes" id="UP000002051"/>
    </source>
</evidence>
<dbReference type="Proteomes" id="UP000002051">
    <property type="component" value="Unassembled WGS sequence"/>
</dbReference>
<evidence type="ECO:0000313" key="3">
    <source>
        <dbReference type="EMBL" id="RHN47992.1"/>
    </source>
</evidence>
<dbReference type="EMBL" id="CM001223">
    <property type="protein sequence ID" value="AES81523.1"/>
    <property type="molecule type" value="Genomic_DNA"/>
</dbReference>
<dbReference type="Gramene" id="rna42657">
    <property type="protein sequence ID" value="RHN47992.1"/>
    <property type="gene ID" value="gene42657"/>
</dbReference>
<keyword evidence="5" id="KW-1185">Reference proteome</keyword>
<evidence type="ECO:0000313" key="4">
    <source>
        <dbReference type="EnsemblPlants" id="AES81523"/>
    </source>
</evidence>
<protein>
    <submittedName>
        <fullName evidence="3">Putative transcription factor C2H2 family</fullName>
    </submittedName>
</protein>
<dbReference type="PaxDb" id="3880-AES81523"/>
<accession>G7KWB3</accession>
<gene>
    <name evidence="2" type="ordered locus">MTR_7g093700</name>
    <name evidence="3" type="ORF">MtrunA17_Chr7g0258981</name>
</gene>
<name>G7KWB3_MEDTR</name>
<feature type="region of interest" description="Disordered" evidence="1">
    <location>
        <begin position="1"/>
        <end position="20"/>
    </location>
</feature>
<dbReference type="AlphaFoldDB" id="G7KWB3"/>
<dbReference type="EnsemblPlants" id="AES81523">
    <property type="protein sequence ID" value="AES81523"/>
    <property type="gene ID" value="MTR_7g093700"/>
</dbReference>
<reference evidence="3" key="4">
    <citation type="journal article" date="2018" name="Nat. Plants">
        <title>Whole-genome landscape of Medicago truncatula symbiotic genes.</title>
        <authorList>
            <person name="Pecrix Y."/>
            <person name="Gamas P."/>
            <person name="Carrere S."/>
        </authorList>
    </citation>
    <scope>NUCLEOTIDE SEQUENCE</scope>
    <source>
        <tissue evidence="3">Leaves</tissue>
    </source>
</reference>
<reference evidence="4" key="3">
    <citation type="submission" date="2015-04" db="UniProtKB">
        <authorList>
            <consortium name="EnsemblPlants"/>
        </authorList>
    </citation>
    <scope>IDENTIFICATION</scope>
    <source>
        <strain evidence="4">cv. Jemalong A17</strain>
    </source>
</reference>
<dbReference type="EMBL" id="PSQE01000007">
    <property type="protein sequence ID" value="RHN47992.1"/>
    <property type="molecule type" value="Genomic_DNA"/>
</dbReference>
<reference evidence="2 5" key="1">
    <citation type="journal article" date="2011" name="Nature">
        <title>The Medicago genome provides insight into the evolution of rhizobial symbioses.</title>
        <authorList>
            <person name="Young N.D."/>
            <person name="Debelle F."/>
            <person name="Oldroyd G.E."/>
            <person name="Geurts R."/>
            <person name="Cannon S.B."/>
            <person name="Udvardi M.K."/>
            <person name="Benedito V.A."/>
            <person name="Mayer K.F."/>
            <person name="Gouzy J."/>
            <person name="Schoof H."/>
            <person name="Van de Peer Y."/>
            <person name="Proost S."/>
            <person name="Cook D.R."/>
            <person name="Meyers B.C."/>
            <person name="Spannagl M."/>
            <person name="Cheung F."/>
            <person name="De Mita S."/>
            <person name="Krishnakumar V."/>
            <person name="Gundlach H."/>
            <person name="Zhou S."/>
            <person name="Mudge J."/>
            <person name="Bharti A.K."/>
            <person name="Murray J.D."/>
            <person name="Naoumkina M.A."/>
            <person name="Rosen B."/>
            <person name="Silverstein K.A."/>
            <person name="Tang H."/>
            <person name="Rombauts S."/>
            <person name="Zhao P.X."/>
            <person name="Zhou P."/>
            <person name="Barbe V."/>
            <person name="Bardou P."/>
            <person name="Bechner M."/>
            <person name="Bellec A."/>
            <person name="Berger A."/>
            <person name="Berges H."/>
            <person name="Bidwell S."/>
            <person name="Bisseling T."/>
            <person name="Choisne N."/>
            <person name="Couloux A."/>
            <person name="Denny R."/>
            <person name="Deshpande S."/>
            <person name="Dai X."/>
            <person name="Doyle J.J."/>
            <person name="Dudez A.M."/>
            <person name="Farmer A.D."/>
            <person name="Fouteau S."/>
            <person name="Franken C."/>
            <person name="Gibelin C."/>
            <person name="Gish J."/>
            <person name="Goldstein S."/>
            <person name="Gonzalez A.J."/>
            <person name="Green P.J."/>
            <person name="Hallab A."/>
            <person name="Hartog M."/>
            <person name="Hua A."/>
            <person name="Humphray S.J."/>
            <person name="Jeong D.H."/>
            <person name="Jing Y."/>
            <person name="Jocker A."/>
            <person name="Kenton S.M."/>
            <person name="Kim D.J."/>
            <person name="Klee K."/>
            <person name="Lai H."/>
            <person name="Lang C."/>
            <person name="Lin S."/>
            <person name="Macmil S.L."/>
            <person name="Magdelenat G."/>
            <person name="Matthews L."/>
            <person name="McCorrison J."/>
            <person name="Monaghan E.L."/>
            <person name="Mun J.H."/>
            <person name="Najar F.Z."/>
            <person name="Nicholson C."/>
            <person name="Noirot C."/>
            <person name="O'Bleness M."/>
            <person name="Paule C.R."/>
            <person name="Poulain J."/>
            <person name="Prion F."/>
            <person name="Qin B."/>
            <person name="Qu C."/>
            <person name="Retzel E.F."/>
            <person name="Riddle C."/>
            <person name="Sallet E."/>
            <person name="Samain S."/>
            <person name="Samson N."/>
            <person name="Sanders I."/>
            <person name="Saurat O."/>
            <person name="Scarpelli C."/>
            <person name="Schiex T."/>
            <person name="Segurens B."/>
            <person name="Severin A.J."/>
            <person name="Sherrier D.J."/>
            <person name="Shi R."/>
            <person name="Sims S."/>
            <person name="Singer S.R."/>
            <person name="Sinharoy S."/>
            <person name="Sterck L."/>
            <person name="Viollet A."/>
            <person name="Wang B.B."/>
            <person name="Wang K."/>
            <person name="Wang M."/>
            <person name="Wang X."/>
            <person name="Warfsmann J."/>
            <person name="Weissenbach J."/>
            <person name="White D.D."/>
            <person name="White J.D."/>
            <person name="Wiley G.B."/>
            <person name="Wincker P."/>
            <person name="Xing Y."/>
            <person name="Yang L."/>
            <person name="Yao Z."/>
            <person name="Ying F."/>
            <person name="Zhai J."/>
            <person name="Zhou L."/>
            <person name="Zuber A."/>
            <person name="Denarie J."/>
            <person name="Dixon R.A."/>
            <person name="May G.D."/>
            <person name="Schwartz D.C."/>
            <person name="Rogers J."/>
            <person name="Quetier F."/>
            <person name="Town C.D."/>
            <person name="Roe B.A."/>
        </authorList>
    </citation>
    <scope>NUCLEOTIDE SEQUENCE [LARGE SCALE GENOMIC DNA]</scope>
    <source>
        <strain evidence="2">A17</strain>
        <strain evidence="4 5">cv. Jemalong A17</strain>
    </source>
</reference>